<dbReference type="Pfam" id="PF00015">
    <property type="entry name" value="MCPsignal"/>
    <property type="match status" value="1"/>
</dbReference>
<dbReference type="GO" id="GO:0007165">
    <property type="term" value="P:signal transduction"/>
    <property type="evidence" value="ECO:0007669"/>
    <property type="project" value="UniProtKB-KW"/>
</dbReference>
<evidence type="ECO:0000256" key="6">
    <source>
        <dbReference type="ARBA" id="ARBA00023136"/>
    </source>
</evidence>
<comment type="similarity">
    <text evidence="8">Belongs to the methyl-accepting chemotaxis (MCP) protein family.</text>
</comment>
<evidence type="ECO:0000256" key="4">
    <source>
        <dbReference type="ARBA" id="ARBA00022692"/>
    </source>
</evidence>
<keyword evidence="5 11" id="KW-1133">Transmembrane helix</keyword>
<feature type="domain" description="Methyl-accepting transducer" evidence="12">
    <location>
        <begin position="412"/>
        <end position="669"/>
    </location>
</feature>
<dbReference type="Gene3D" id="3.30.450.20">
    <property type="entry name" value="PAS domain"/>
    <property type="match status" value="1"/>
</dbReference>
<keyword evidence="6 11" id="KW-0472">Membrane</keyword>
<feature type="coiled-coil region" evidence="10">
    <location>
        <begin position="626"/>
        <end position="660"/>
    </location>
</feature>
<dbReference type="KEGG" id="hhw:NCTC503_00345"/>
<dbReference type="PANTHER" id="PTHR32089">
    <property type="entry name" value="METHYL-ACCEPTING CHEMOTAXIS PROTEIN MCPB"/>
    <property type="match status" value="1"/>
</dbReference>
<dbReference type="Pfam" id="PF02743">
    <property type="entry name" value="dCache_1"/>
    <property type="match status" value="1"/>
</dbReference>
<keyword evidence="10" id="KW-0175">Coiled coil</keyword>
<evidence type="ECO:0000259" key="12">
    <source>
        <dbReference type="PROSITE" id="PS50111"/>
    </source>
</evidence>
<evidence type="ECO:0000256" key="8">
    <source>
        <dbReference type="ARBA" id="ARBA00029447"/>
    </source>
</evidence>
<dbReference type="InterPro" id="IPR003660">
    <property type="entry name" value="HAMP_dom"/>
</dbReference>
<dbReference type="CDD" id="cd06225">
    <property type="entry name" value="HAMP"/>
    <property type="match status" value="1"/>
</dbReference>
<keyword evidence="3" id="KW-0145">Chemotaxis</keyword>
<organism evidence="14 15">
    <name type="scientific">Hathewaya histolytica</name>
    <name type="common">Clostridium histolyticum</name>
    <dbReference type="NCBI Taxonomy" id="1498"/>
    <lineage>
        <taxon>Bacteria</taxon>
        <taxon>Bacillati</taxon>
        <taxon>Bacillota</taxon>
        <taxon>Clostridia</taxon>
        <taxon>Eubacteriales</taxon>
        <taxon>Clostridiaceae</taxon>
        <taxon>Hathewaya</taxon>
    </lineage>
</organism>
<evidence type="ECO:0000256" key="2">
    <source>
        <dbReference type="ARBA" id="ARBA00022475"/>
    </source>
</evidence>
<dbReference type="Proteomes" id="UP000308489">
    <property type="component" value="Chromosome 1"/>
</dbReference>
<evidence type="ECO:0000256" key="1">
    <source>
        <dbReference type="ARBA" id="ARBA00004651"/>
    </source>
</evidence>
<evidence type="ECO:0000313" key="14">
    <source>
        <dbReference type="EMBL" id="VTQ83388.1"/>
    </source>
</evidence>
<keyword evidence="15" id="KW-1185">Reference proteome</keyword>
<evidence type="ECO:0000256" key="7">
    <source>
        <dbReference type="ARBA" id="ARBA00023224"/>
    </source>
</evidence>
<feature type="transmembrane region" description="Helical" evidence="11">
    <location>
        <begin position="317"/>
        <end position="336"/>
    </location>
</feature>
<dbReference type="SMART" id="SM00304">
    <property type="entry name" value="HAMP"/>
    <property type="match status" value="1"/>
</dbReference>
<dbReference type="CDD" id="cd18774">
    <property type="entry name" value="PDC2_HK_sensor"/>
    <property type="match status" value="1"/>
</dbReference>
<dbReference type="SUPFAM" id="SSF58104">
    <property type="entry name" value="Methyl-accepting chemotaxis protein (MCP) signaling domain"/>
    <property type="match status" value="1"/>
</dbReference>
<evidence type="ECO:0000256" key="10">
    <source>
        <dbReference type="SAM" id="Coils"/>
    </source>
</evidence>
<dbReference type="Gene3D" id="6.10.340.10">
    <property type="match status" value="1"/>
</dbReference>
<name>A0A4U9QZ08_HATHI</name>
<dbReference type="GO" id="GO:0005886">
    <property type="term" value="C:plasma membrane"/>
    <property type="evidence" value="ECO:0007669"/>
    <property type="project" value="UniProtKB-SubCell"/>
</dbReference>
<evidence type="ECO:0000259" key="13">
    <source>
        <dbReference type="PROSITE" id="PS50885"/>
    </source>
</evidence>
<gene>
    <name evidence="14" type="primary">mcpB_1</name>
    <name evidence="14" type="ORF">NCTC503_00345</name>
</gene>
<protein>
    <submittedName>
        <fullName evidence="14">Methyl-accepting chemotaxis protein</fullName>
    </submittedName>
</protein>
<keyword evidence="4 11" id="KW-0812">Transmembrane</keyword>
<evidence type="ECO:0000313" key="15">
    <source>
        <dbReference type="Proteomes" id="UP000308489"/>
    </source>
</evidence>
<dbReference type="PANTHER" id="PTHR32089:SF112">
    <property type="entry name" value="LYSOZYME-LIKE PROTEIN-RELATED"/>
    <property type="match status" value="1"/>
</dbReference>
<reference evidence="14 15" key="1">
    <citation type="submission" date="2019-05" db="EMBL/GenBank/DDBJ databases">
        <authorList>
            <consortium name="Pathogen Informatics"/>
        </authorList>
    </citation>
    <scope>NUCLEOTIDE SEQUENCE [LARGE SCALE GENOMIC DNA]</scope>
    <source>
        <strain evidence="14 15">NCTC503</strain>
    </source>
</reference>
<proteinExistence type="inferred from homology"/>
<dbReference type="Gene3D" id="1.10.287.950">
    <property type="entry name" value="Methyl-accepting chemotaxis protein"/>
    <property type="match status" value="1"/>
</dbReference>
<evidence type="ECO:0000256" key="9">
    <source>
        <dbReference type="PROSITE-ProRule" id="PRU00284"/>
    </source>
</evidence>
<evidence type="ECO:0000256" key="3">
    <source>
        <dbReference type="ARBA" id="ARBA00022500"/>
    </source>
</evidence>
<dbReference type="EMBL" id="LR590481">
    <property type="protein sequence ID" value="VTQ83388.1"/>
    <property type="molecule type" value="Genomic_DNA"/>
</dbReference>
<feature type="transmembrane region" description="Helical" evidence="11">
    <location>
        <begin position="17"/>
        <end position="38"/>
    </location>
</feature>
<feature type="domain" description="HAMP" evidence="13">
    <location>
        <begin position="338"/>
        <end position="393"/>
    </location>
</feature>
<keyword evidence="2" id="KW-1003">Cell membrane</keyword>
<accession>A0A4U9QZ08</accession>
<dbReference type="InterPro" id="IPR033479">
    <property type="entry name" value="dCache_1"/>
</dbReference>
<dbReference type="AlphaFoldDB" id="A0A4U9QZ08"/>
<dbReference type="InterPro" id="IPR004089">
    <property type="entry name" value="MCPsignal_dom"/>
</dbReference>
<evidence type="ECO:0000256" key="11">
    <source>
        <dbReference type="SAM" id="Phobius"/>
    </source>
</evidence>
<comment type="subcellular location">
    <subcellularLocation>
        <location evidence="1">Cell membrane</location>
        <topology evidence="1">Multi-pass membrane protein</topology>
    </subcellularLocation>
</comment>
<dbReference type="SMART" id="SM00283">
    <property type="entry name" value="MA"/>
    <property type="match status" value="1"/>
</dbReference>
<dbReference type="PROSITE" id="PS50885">
    <property type="entry name" value="HAMP"/>
    <property type="match status" value="1"/>
</dbReference>
<dbReference type="CDD" id="cd11386">
    <property type="entry name" value="MCP_signal"/>
    <property type="match status" value="1"/>
</dbReference>
<evidence type="ECO:0000256" key="5">
    <source>
        <dbReference type="ARBA" id="ARBA00022989"/>
    </source>
</evidence>
<dbReference type="GO" id="GO:0006935">
    <property type="term" value="P:chemotaxis"/>
    <property type="evidence" value="ECO:0007669"/>
    <property type="project" value="UniProtKB-KW"/>
</dbReference>
<sequence>MQRINKRLNIKSLKIKLIISICLVICIGFGIIGGVVYYKVRKETYKNYETIISNQITDLERIIDEYTDNIKQNVNMLAADRDIASIDKRITEYISKKGTNGKVPMEPMKSNDYEKGVYQDFENFTKAHIEVDTTFVGVDDNGGYLQYPSSSRKEGYDPRGRDWYTQSKGNLDDVVYSNVYINSNNATVISCTKALLDDKKALRGVIGIDMSVKNIQDIIKRVKVGDEGYIVLLDKNDTIIAHPKDSKFLFKNVKELGINELNEIKNLKKKELKTKLPDGKEYNIKLNVGSNTNLGWKYITIVPSGEFHKNANAIGKTMLIILVMAMIGAILIGILISTNITKPIKYVEKHLKFLGEGDFTKNIDKKYLNLKDEVGEIIKSTNTMQDSIRKVLNEIKMQSMSIDKEAEVLFSSSEEMVASSVEVSNAIEDTSKGTTNQAERLVEVNTILNNFSDKIGKIAIYIDNVYNNIDGIGNMTEENNKEMEVMITFMESLKSTFSEFNFVIESLGNRITEVTEIIYIIDGISEQTNLLALNAAIEAARAGDAGRGFAVVADEIRKLSEQSKVSAENIKKLLLQIEKDSEKIVGESEHINNEFMKQQNIVKKTMHSFNTISNSIVDIIPKIHEINNYSKNMEKEKDLIVNTIEEISAVSEEISAASEEIAASSANMSEVSKGVSSSAENLDSMSVNMLESVNKFKL</sequence>
<dbReference type="PROSITE" id="PS50111">
    <property type="entry name" value="CHEMOTAXIS_TRANSDUC_2"/>
    <property type="match status" value="1"/>
</dbReference>
<keyword evidence="7 9" id="KW-0807">Transducer</keyword>